<dbReference type="SUPFAM" id="SSF103642">
    <property type="entry name" value="Sec-C motif"/>
    <property type="match status" value="1"/>
</dbReference>
<accession>A0A6S6T7Q3</accession>
<evidence type="ECO:0000313" key="1">
    <source>
        <dbReference type="EMBL" id="CAA6811203.1"/>
    </source>
</evidence>
<dbReference type="AlphaFoldDB" id="A0A6S6T7Q3"/>
<reference evidence="1" key="1">
    <citation type="submission" date="2020-01" db="EMBL/GenBank/DDBJ databases">
        <authorList>
            <person name="Meier V. D."/>
            <person name="Meier V D."/>
        </authorList>
    </citation>
    <scope>NUCLEOTIDE SEQUENCE</scope>
    <source>
        <strain evidence="1">HLG_WM_MAG_01</strain>
    </source>
</reference>
<dbReference type="EMBL" id="CACVAS010000058">
    <property type="protein sequence ID" value="CAA6811203.1"/>
    <property type="molecule type" value="Genomic_DNA"/>
</dbReference>
<sequence>MIKKQRNKPCWCGSGIKYKKCHLQREQELKVPAYKIHNDFKNSLKHKECKVPNELKHKCSNKIIKAHTISKSANLKSIARDGKVYGMNFNMLDIEGDSNPVQLELIHINQASIFYIFCSIHDKVLFAPLEDAEFIFSQEQIFLLSYRTVAKAMYMKEQQVKLFSENVSTYDKGFTNKFQHSYIQAISHMFSDEESQLSDIRRIKKTFDNDLLVSRYDNMKYYCILIDKVPEVMVSGILNPDRDFDGNILVDYVNDPTKEYNAIVTSIIKIEDNGAIIFSWNSSIESHECDIFIQSLHNLNNEDKINAITCLLLKKNKENLYFSPSWYEGLDSNKKKLIDESYVADEYINHTDEEVEELLNSDMTLLPSYFKNLDRSSQKKLLNSIPIKDDDISDFEEYDLFNWKILDIKIEA</sequence>
<name>A0A6S6T7Q3_9BACT</name>
<gene>
    <name evidence="1" type="ORF">HELGO_WM149</name>
</gene>
<protein>
    <submittedName>
        <fullName evidence="1">Uncharacterized protein</fullName>
    </submittedName>
</protein>
<dbReference type="InterPro" id="IPR004027">
    <property type="entry name" value="SEC_C_motif"/>
</dbReference>
<proteinExistence type="predicted"/>
<dbReference type="Pfam" id="PF02810">
    <property type="entry name" value="SEC-C"/>
    <property type="match status" value="1"/>
</dbReference>
<dbReference type="Gene3D" id="3.10.450.50">
    <property type="match status" value="1"/>
</dbReference>
<organism evidence="1">
    <name type="scientific">uncultured Sulfurovum sp</name>
    <dbReference type="NCBI Taxonomy" id="269237"/>
    <lineage>
        <taxon>Bacteria</taxon>
        <taxon>Pseudomonadati</taxon>
        <taxon>Campylobacterota</taxon>
        <taxon>Epsilonproteobacteria</taxon>
        <taxon>Campylobacterales</taxon>
        <taxon>Sulfurovaceae</taxon>
        <taxon>Sulfurovum</taxon>
        <taxon>environmental samples</taxon>
    </lineage>
</organism>